<accession>A0A9X5E2J1</accession>
<proteinExistence type="predicted"/>
<comment type="caution">
    <text evidence="1">The sequence shown here is derived from an EMBL/GenBank/DDBJ whole genome shotgun (WGS) entry which is preliminary data.</text>
</comment>
<name>A0A9X5E2J1_9CYAN</name>
<dbReference type="AlphaFoldDB" id="A0A9X5E2J1"/>
<dbReference type="OrthoDB" id="5568064at2"/>
<gene>
    <name evidence="1" type="ORF">QH73_0002735</name>
</gene>
<organism evidence="1 2">
    <name type="scientific">Scytonema millei VB511283</name>
    <dbReference type="NCBI Taxonomy" id="1245923"/>
    <lineage>
        <taxon>Bacteria</taxon>
        <taxon>Bacillati</taxon>
        <taxon>Cyanobacteriota</taxon>
        <taxon>Cyanophyceae</taxon>
        <taxon>Nostocales</taxon>
        <taxon>Scytonemataceae</taxon>
        <taxon>Scytonema</taxon>
    </lineage>
</organism>
<keyword evidence="2" id="KW-1185">Reference proteome</keyword>
<dbReference type="Gene3D" id="3.40.50.1010">
    <property type="entry name" value="5'-nuclease"/>
    <property type="match status" value="1"/>
</dbReference>
<protein>
    <submittedName>
        <fullName evidence="1">Type II toxin-antitoxin system VapC family toxin</fullName>
    </submittedName>
</protein>
<dbReference type="EMBL" id="JTJC03000001">
    <property type="protein sequence ID" value="NHC33588.1"/>
    <property type="molecule type" value="Genomic_DNA"/>
</dbReference>
<sequence length="154" mass="16426">MAVHFLDSSALVKRYISEIGSAWILELFNPVFNNEVFVAAISGVEIVAAVTRRARGGSISATDAKAVCSQVKSDLQTEYQIIEIADSIIDAGMKFAETHGLRGYDAIQLAAGCAVNELCIANNLPSIIFVSADKELNVAALSEGLVVENPNDRP</sequence>
<evidence type="ECO:0000313" key="1">
    <source>
        <dbReference type="EMBL" id="NHC33588.1"/>
    </source>
</evidence>
<evidence type="ECO:0000313" key="2">
    <source>
        <dbReference type="Proteomes" id="UP000031532"/>
    </source>
</evidence>
<reference evidence="1 2" key="1">
    <citation type="journal article" date="2015" name="Genome Announc.">
        <title>Draft Genome Sequence of the Terrestrial Cyanobacterium Scytonema millei VB511283, Isolated from Eastern India.</title>
        <authorList>
            <person name="Sen D."/>
            <person name="Chandrababunaidu M.M."/>
            <person name="Singh D."/>
            <person name="Sanghi N."/>
            <person name="Ghorai A."/>
            <person name="Mishra G.P."/>
            <person name="Madduluri M."/>
            <person name="Adhikary S.P."/>
            <person name="Tripathy S."/>
        </authorList>
    </citation>
    <scope>NUCLEOTIDE SEQUENCE [LARGE SCALE GENOMIC DNA]</scope>
    <source>
        <strain evidence="1 2">VB511283</strain>
    </source>
</reference>
<dbReference type="SUPFAM" id="SSF88723">
    <property type="entry name" value="PIN domain-like"/>
    <property type="match status" value="1"/>
</dbReference>
<dbReference type="Proteomes" id="UP000031532">
    <property type="component" value="Unassembled WGS sequence"/>
</dbReference>
<dbReference type="RefSeq" id="WP_039715131.1">
    <property type="nucleotide sequence ID" value="NZ_JTJC03000001.1"/>
</dbReference>
<dbReference type="CDD" id="cd09874">
    <property type="entry name" value="PIN_MT3492-like"/>
    <property type="match status" value="1"/>
</dbReference>
<dbReference type="InterPro" id="IPR029060">
    <property type="entry name" value="PIN-like_dom_sf"/>
</dbReference>